<evidence type="ECO:0000256" key="7">
    <source>
        <dbReference type="ARBA" id="ARBA00023136"/>
    </source>
</evidence>
<keyword evidence="4 8" id="KW-1003">Cell membrane</keyword>
<comment type="function">
    <text evidence="8">Uptake of L-lactate across the membrane. Can also transport D-lactate and glycolate.</text>
</comment>
<dbReference type="GO" id="GO:0005886">
    <property type="term" value="C:plasma membrane"/>
    <property type="evidence" value="ECO:0007669"/>
    <property type="project" value="UniProtKB-SubCell"/>
</dbReference>
<proteinExistence type="inferred from homology"/>
<dbReference type="Pfam" id="PF02652">
    <property type="entry name" value="Lactate_perm"/>
    <property type="match status" value="1"/>
</dbReference>
<evidence type="ECO:0000256" key="1">
    <source>
        <dbReference type="ARBA" id="ARBA00004651"/>
    </source>
</evidence>
<evidence type="ECO:0000256" key="8">
    <source>
        <dbReference type="RuleBase" id="RU365092"/>
    </source>
</evidence>
<evidence type="ECO:0000256" key="4">
    <source>
        <dbReference type="ARBA" id="ARBA00022475"/>
    </source>
</evidence>
<evidence type="ECO:0000313" key="10">
    <source>
        <dbReference type="Proteomes" id="UP000033533"/>
    </source>
</evidence>
<feature type="transmembrane region" description="Helical" evidence="8">
    <location>
        <begin position="144"/>
        <end position="167"/>
    </location>
</feature>
<gene>
    <name evidence="9" type="ORF">JF76_11160</name>
</gene>
<evidence type="ECO:0000313" key="9">
    <source>
        <dbReference type="EMBL" id="KJY55473.1"/>
    </source>
</evidence>
<feature type="transmembrane region" description="Helical" evidence="8">
    <location>
        <begin position="372"/>
        <end position="391"/>
    </location>
</feature>
<dbReference type="InterPro" id="IPR003804">
    <property type="entry name" value="Lactate_perm"/>
</dbReference>
<feature type="transmembrane region" description="Helical" evidence="8">
    <location>
        <begin position="32"/>
        <end position="50"/>
    </location>
</feature>
<dbReference type="GO" id="GO:0015129">
    <property type="term" value="F:lactate transmembrane transporter activity"/>
    <property type="evidence" value="ECO:0007669"/>
    <property type="project" value="UniProtKB-UniRule"/>
</dbReference>
<accession>A0A0F4LB14</accession>
<evidence type="ECO:0000256" key="6">
    <source>
        <dbReference type="ARBA" id="ARBA00022989"/>
    </source>
</evidence>
<reference evidence="9 10" key="1">
    <citation type="submission" date="2014-12" db="EMBL/GenBank/DDBJ databases">
        <title>Comparative genomics of the lactic acid bacteria isolated from the honey bee gut.</title>
        <authorList>
            <person name="Ellegaard K.M."/>
            <person name="Tamarit D."/>
            <person name="Javelind E."/>
            <person name="Olofsson T."/>
            <person name="Andersson S.G."/>
            <person name="Vasquez A."/>
        </authorList>
    </citation>
    <scope>NUCLEOTIDE SEQUENCE [LARGE SCALE GENOMIC DNA]</scope>
    <source>
        <strain evidence="9 10">Biut2</strain>
    </source>
</reference>
<feature type="transmembrane region" description="Helical" evidence="8">
    <location>
        <begin position="179"/>
        <end position="202"/>
    </location>
</feature>
<keyword evidence="6 8" id="KW-1133">Transmembrane helix</keyword>
<dbReference type="RefSeq" id="WP_223901654.1">
    <property type="nucleotide sequence ID" value="NZ_JBHSZS010000025.1"/>
</dbReference>
<keyword evidence="3 8" id="KW-0813">Transport</keyword>
<dbReference type="PANTHER" id="PTHR30003">
    <property type="entry name" value="L-LACTATE PERMEASE"/>
    <property type="match status" value="1"/>
</dbReference>
<comment type="caution">
    <text evidence="9">The sequence shown here is derived from an EMBL/GenBank/DDBJ whole genome shotgun (WGS) entry which is preliminary data.</text>
</comment>
<feature type="transmembrane region" description="Helical" evidence="8">
    <location>
        <begin position="496"/>
        <end position="514"/>
    </location>
</feature>
<name>A0A0F4LB14_9LACO</name>
<evidence type="ECO:0000256" key="5">
    <source>
        <dbReference type="ARBA" id="ARBA00022692"/>
    </source>
</evidence>
<feature type="transmembrane region" description="Helical" evidence="8">
    <location>
        <begin position="214"/>
        <end position="234"/>
    </location>
</feature>
<keyword evidence="7 8" id="KW-0472">Membrane</keyword>
<keyword evidence="5 8" id="KW-0812">Transmembrane</keyword>
<feature type="transmembrane region" description="Helical" evidence="8">
    <location>
        <begin position="397"/>
        <end position="424"/>
    </location>
</feature>
<feature type="transmembrane region" description="Helical" evidence="8">
    <location>
        <begin position="6"/>
        <end position="25"/>
    </location>
</feature>
<sequence length="517" mass="54612">MDILKTVLAIIPIVWLILSLGVFRIRGDLSCLIGFALSIILSIVGFHFSFSNSITAGIDGIIMALWPIIYVIISALFIYNISRKSGGMDTIMSMLTSITKDMRFLVLILAWGLGGFLEAIAGFGTAVAIPASILIMLGMSPIKAAVVCLVANTAPTAFGAVGLPVTTLAKVTGLGVTELGYLIAIQLFVLMMIVPFVLVMMTEGKGLKSFKGKGVLVCTLVAGLTFAVPEIFITKYLGPELPSIVGSIVCLLCLVIIIKKYSSKDEVASASAEKDDKAPISTADKIKAWVPFILVFCFIIFTSSMFPAIHNALASVKTSFHFYNGANAKPVDIDWLSSPGTLILLSSIIGGAIQGLSFKEMFSVLTSTIKQLVKTIITVCSIVGLSKVMGYSGMIDVIAVSLVTLTGAFYPVISPIIGVLGIFITGSDTSANVLFGELQVQAAHALKVSPYWLAAANMVGATAGKMLSPQNIAIATGATGLEGKEGVILKKALPHCAWYTALLCVIVFVLGKMLSFL</sequence>
<dbReference type="GO" id="GO:0015295">
    <property type="term" value="F:solute:proton symporter activity"/>
    <property type="evidence" value="ECO:0007669"/>
    <property type="project" value="TreeGrafter"/>
</dbReference>
<comment type="similarity">
    <text evidence="2 8">Belongs to the lactate permease family.</text>
</comment>
<dbReference type="STRING" id="1218493.JF76_11160"/>
<dbReference type="NCBIfam" id="TIGR00795">
    <property type="entry name" value="lctP"/>
    <property type="match status" value="1"/>
</dbReference>
<evidence type="ECO:0000256" key="2">
    <source>
        <dbReference type="ARBA" id="ARBA00010100"/>
    </source>
</evidence>
<comment type="subcellular location">
    <subcellularLocation>
        <location evidence="1 8">Cell membrane</location>
        <topology evidence="1 8">Multi-pass membrane protein</topology>
    </subcellularLocation>
</comment>
<protein>
    <recommendedName>
        <fullName evidence="8">L-lactate permease</fullName>
    </recommendedName>
</protein>
<dbReference type="EMBL" id="JXBY01000019">
    <property type="protein sequence ID" value="KJY55473.1"/>
    <property type="molecule type" value="Genomic_DNA"/>
</dbReference>
<feature type="transmembrane region" description="Helical" evidence="8">
    <location>
        <begin position="289"/>
        <end position="313"/>
    </location>
</feature>
<dbReference type="AlphaFoldDB" id="A0A0F4LB14"/>
<dbReference type="PANTHER" id="PTHR30003:SF0">
    <property type="entry name" value="GLYCOLATE PERMEASE GLCA-RELATED"/>
    <property type="match status" value="1"/>
</dbReference>
<dbReference type="HOGENOM" id="CLU_021628_0_0_9"/>
<feature type="transmembrane region" description="Helical" evidence="8">
    <location>
        <begin position="240"/>
        <end position="258"/>
    </location>
</feature>
<feature type="transmembrane region" description="Helical" evidence="8">
    <location>
        <begin position="56"/>
        <end position="79"/>
    </location>
</feature>
<organism evidence="9 10">
    <name type="scientific">Lactobacillus kullabergensis</name>
    <dbReference type="NCBI Taxonomy" id="1218493"/>
    <lineage>
        <taxon>Bacteria</taxon>
        <taxon>Bacillati</taxon>
        <taxon>Bacillota</taxon>
        <taxon>Bacilli</taxon>
        <taxon>Lactobacillales</taxon>
        <taxon>Lactobacillaceae</taxon>
        <taxon>Lactobacillus</taxon>
    </lineage>
</organism>
<dbReference type="PATRIC" id="fig|1218493.3.peg.1173"/>
<dbReference type="Proteomes" id="UP000033533">
    <property type="component" value="Unassembled WGS sequence"/>
</dbReference>
<evidence type="ECO:0000256" key="3">
    <source>
        <dbReference type="ARBA" id="ARBA00022448"/>
    </source>
</evidence>
<feature type="transmembrane region" description="Helical" evidence="8">
    <location>
        <begin position="333"/>
        <end position="352"/>
    </location>
</feature>